<dbReference type="AlphaFoldDB" id="G0TZ07"/>
<sequence length="613" mass="67793">MAKRRMSFTQSKKTSISLHSSRPFHVSRVSDDLPLDCCSDMPQRAMFSERGRTDCTEHGCNADVVSRFPHQGVYLRPTLFMVNATATRLADVLYPSESLPGDEKVDREGATVSPAWWCCQPENSPPLLVSFWYNLCLAVPLHSEGDPQLEEFTDAELVINLHGQHTSDAVQCWRLLAVKRLSVSLRESRLATVRFPAEFLSVGRCIDSGYVTTVLGGSDIGTSGECLPLLERNVEAALRVMCPGEESSFFVQSNRIAEPNTSTLPCGRHVAVSRHHGSELAGQQSTLDQFYHIHIHLCSAAPCVTPYDMPLQRFVFPAPRNNADSGAHMDVAIGSPLYSGRRGGQLSLLHFFCPSLLFFRRCDKLTEELNVRSSGMPSAAEPCANRAFMVAMASLFEGFDMRGFPPSPPDVAVSGLSACASGDMPTDGDAILFLNSYLFTKPKDGATVSISVTRTSALTGREFSQTHLTKALIGSPLLPLWLDVTLQQMQRNERNIVRLHTDCEDDAKFQARLIQSHDYNLESQERVLRESGHTDGKARKDENEDVDCRSTPSSAKSWTDDRSRSSGSSIPLCYDLSCKIHLLGFDNIYRTDDFFFVNPQACLSAVGRLFVEA</sequence>
<reference evidence="2" key="1">
    <citation type="journal article" date="2012" name="Proc. Natl. Acad. Sci. U.S.A.">
        <title>Antigenic diversity is generated by distinct evolutionary mechanisms in African trypanosome species.</title>
        <authorList>
            <person name="Jackson A.P."/>
            <person name="Berry A."/>
            <person name="Aslett M."/>
            <person name="Allison H.C."/>
            <person name="Burton P."/>
            <person name="Vavrova-Anderson J."/>
            <person name="Brown R."/>
            <person name="Browne H."/>
            <person name="Corton N."/>
            <person name="Hauser H."/>
            <person name="Gamble J."/>
            <person name="Gilderthorp R."/>
            <person name="Marcello L."/>
            <person name="McQuillan J."/>
            <person name="Otto T.D."/>
            <person name="Quail M.A."/>
            <person name="Sanders M.J."/>
            <person name="van Tonder A."/>
            <person name="Ginger M.L."/>
            <person name="Field M.C."/>
            <person name="Barry J.D."/>
            <person name="Hertz-Fowler C."/>
            <person name="Berriman M."/>
        </authorList>
    </citation>
    <scope>NUCLEOTIDE SEQUENCE</scope>
    <source>
        <strain evidence="2">Y486</strain>
    </source>
</reference>
<name>G0TZ07_TRYVY</name>
<evidence type="ECO:0000313" key="2">
    <source>
        <dbReference type="EMBL" id="CCC49210.1"/>
    </source>
</evidence>
<feature type="compositionally biased region" description="Basic and acidic residues" evidence="1">
    <location>
        <begin position="525"/>
        <end position="548"/>
    </location>
</feature>
<dbReference type="EMBL" id="HE573023">
    <property type="protein sequence ID" value="CCC49210.1"/>
    <property type="molecule type" value="Genomic_DNA"/>
</dbReference>
<accession>G0TZ07</accession>
<feature type="non-terminal residue" evidence="2">
    <location>
        <position position="613"/>
    </location>
</feature>
<protein>
    <submittedName>
        <fullName evidence="2">Uncharacterized protein</fullName>
    </submittedName>
</protein>
<evidence type="ECO:0000256" key="1">
    <source>
        <dbReference type="SAM" id="MobiDB-lite"/>
    </source>
</evidence>
<organism evidence="2">
    <name type="scientific">Trypanosoma vivax (strain Y486)</name>
    <dbReference type="NCBI Taxonomy" id="1055687"/>
    <lineage>
        <taxon>Eukaryota</taxon>
        <taxon>Discoba</taxon>
        <taxon>Euglenozoa</taxon>
        <taxon>Kinetoplastea</taxon>
        <taxon>Metakinetoplastina</taxon>
        <taxon>Trypanosomatida</taxon>
        <taxon>Trypanosomatidae</taxon>
        <taxon>Trypanosoma</taxon>
        <taxon>Duttonella</taxon>
    </lineage>
</organism>
<dbReference type="VEuPathDB" id="TriTrypDB:TvY486_0705355"/>
<proteinExistence type="predicted"/>
<gene>
    <name evidence="2" type="ORF">TVY486_0705355</name>
</gene>
<feature type="region of interest" description="Disordered" evidence="1">
    <location>
        <begin position="525"/>
        <end position="567"/>
    </location>
</feature>